<evidence type="ECO:0000256" key="2">
    <source>
        <dbReference type="ARBA" id="ARBA00006164"/>
    </source>
</evidence>
<feature type="compositionally biased region" description="Basic residues" evidence="7">
    <location>
        <begin position="699"/>
        <end position="712"/>
    </location>
</feature>
<dbReference type="PANTHER" id="PTHR23142">
    <property type="entry name" value="PRE-MRNA-SPLICING FACTOR 38A-RELATED"/>
    <property type="match status" value="1"/>
</dbReference>
<feature type="compositionally biased region" description="Basic and acidic residues" evidence="7">
    <location>
        <begin position="633"/>
        <end position="698"/>
    </location>
</feature>
<dbReference type="GO" id="GO:0008380">
    <property type="term" value="P:RNA splicing"/>
    <property type="evidence" value="ECO:0007669"/>
    <property type="project" value="UniProtKB-KW"/>
</dbReference>
<accession>A0A8J2SNY0</accession>
<keyword evidence="6" id="KW-0539">Nucleus</keyword>
<evidence type="ECO:0000256" key="7">
    <source>
        <dbReference type="SAM" id="MobiDB-lite"/>
    </source>
</evidence>
<dbReference type="EMBL" id="CAKKNE010000003">
    <property type="protein sequence ID" value="CAH0370677.1"/>
    <property type="molecule type" value="Genomic_DNA"/>
</dbReference>
<feature type="compositionally biased region" description="Basic and acidic residues" evidence="7">
    <location>
        <begin position="713"/>
        <end position="723"/>
    </location>
</feature>
<sequence>MSTTLPNPPSLIASRTQTMSSVSFEDEAPATPPTRGEPANKAFATPAHRKVPETPLGPTPPKPTEQALSHLDVKTPPRVKAKNVTPSPDCPAPPALKRGNSIRSSSVARLPEGRVCLVVGGNAVARRVVELLAREPDTAVVLTTSGGESVLDASEVIGVQGFDLGLLAEMRRLAKDIRSRFGRLDVLVNCGACERLATETTGEGLDRRLVVAHLAPHLLARELAPLLERTAGRCVHACVDDRASKDDVRASVLQPLDARGLADFALEHASAVAVVVSLETRSKKGWGLCRGPPPESAEERAAELIVLAARQPTTKLPSGSLVRRGSRKSRLDVDANDMNQEAARRSWDAAEALCAANCVLNHEYSRILWEMGEAFGPLLQEAREKIKHVEPWQRGTQRTPSTAFCILVRLFQLGLTEAHMTKLLAQKDRPLVRAVGFLYLRYVLKPELLWRYCEDVFIDDGRAILEEGRKETLGEWLRGVLTSQQYHGTQLPRIPTKIDRDIRARVALVDESRERASDNARYLDRFEPGCQVRAIYGDSKNEPAWYDAVVESIEKDTDDAGKERVRFQVQFPDYGHGALVRLGDLDTRNNDSNGESLLKGKKLKVAQSQQSQAAPDKFTYSRPKGYKETLALKMDHASDRLERERARHGEEKPSRARYTREGRRDDDDSRPRSRRDDDARYERSRRDDYDRSRRDRRDRSRSRERRRGGGRRRRDDDAYDARRERRRRSRSRERSYERPRDYDRRPARDYDDEDEEGAIQDRGGYDA</sequence>
<feature type="region of interest" description="Disordered" evidence="7">
    <location>
        <begin position="1"/>
        <end position="100"/>
    </location>
</feature>
<protein>
    <recommendedName>
        <fullName evidence="10">Pre-mRNA-splicing factor 38</fullName>
    </recommendedName>
</protein>
<gene>
    <name evidence="8" type="ORF">PECAL_3P05740</name>
</gene>
<evidence type="ECO:0000256" key="6">
    <source>
        <dbReference type="ARBA" id="ARBA00023242"/>
    </source>
</evidence>
<dbReference type="GO" id="GO:0006397">
    <property type="term" value="P:mRNA processing"/>
    <property type="evidence" value="ECO:0007669"/>
    <property type="project" value="UniProtKB-KW"/>
</dbReference>
<evidence type="ECO:0000313" key="9">
    <source>
        <dbReference type="Proteomes" id="UP000789595"/>
    </source>
</evidence>
<dbReference type="AlphaFoldDB" id="A0A8J2SNY0"/>
<reference evidence="8" key="1">
    <citation type="submission" date="2021-11" db="EMBL/GenBank/DDBJ databases">
        <authorList>
            <consortium name="Genoscope - CEA"/>
            <person name="William W."/>
        </authorList>
    </citation>
    <scope>NUCLEOTIDE SEQUENCE</scope>
</reference>
<comment type="caution">
    <text evidence="8">The sequence shown here is derived from an EMBL/GenBank/DDBJ whole genome shotgun (WGS) entry which is preliminary data.</text>
</comment>
<evidence type="ECO:0000256" key="4">
    <source>
        <dbReference type="ARBA" id="ARBA00022728"/>
    </source>
</evidence>
<keyword evidence="4" id="KW-0747">Spliceosome</keyword>
<dbReference type="OrthoDB" id="3881at2759"/>
<keyword evidence="9" id="KW-1185">Reference proteome</keyword>
<dbReference type="Pfam" id="PF03371">
    <property type="entry name" value="PRP38"/>
    <property type="match status" value="1"/>
</dbReference>
<keyword evidence="5" id="KW-0508">mRNA splicing</keyword>
<dbReference type="Gene3D" id="3.40.50.720">
    <property type="entry name" value="NAD(P)-binding Rossmann-like Domain"/>
    <property type="match status" value="1"/>
</dbReference>
<comment type="subcellular location">
    <subcellularLocation>
        <location evidence="1">Nucleus</location>
    </subcellularLocation>
</comment>
<feature type="region of interest" description="Disordered" evidence="7">
    <location>
        <begin position="584"/>
        <end position="767"/>
    </location>
</feature>
<dbReference type="GO" id="GO:0005681">
    <property type="term" value="C:spliceosomal complex"/>
    <property type="evidence" value="ECO:0007669"/>
    <property type="project" value="UniProtKB-KW"/>
</dbReference>
<evidence type="ECO:0008006" key="10">
    <source>
        <dbReference type="Google" id="ProtNLM"/>
    </source>
</evidence>
<dbReference type="Gene3D" id="2.30.30.140">
    <property type="match status" value="1"/>
</dbReference>
<dbReference type="InterPro" id="IPR036291">
    <property type="entry name" value="NAD(P)-bd_dom_sf"/>
</dbReference>
<evidence type="ECO:0000256" key="3">
    <source>
        <dbReference type="ARBA" id="ARBA00022664"/>
    </source>
</evidence>
<keyword evidence="3" id="KW-0507">mRNA processing</keyword>
<comment type="similarity">
    <text evidence="2">Belongs to the PRP38 family.</text>
</comment>
<dbReference type="SUPFAM" id="SSF51735">
    <property type="entry name" value="NAD(P)-binding Rossmann-fold domains"/>
    <property type="match status" value="1"/>
</dbReference>
<evidence type="ECO:0000256" key="1">
    <source>
        <dbReference type="ARBA" id="ARBA00004123"/>
    </source>
</evidence>
<proteinExistence type="inferred from homology"/>
<dbReference type="Proteomes" id="UP000789595">
    <property type="component" value="Unassembled WGS sequence"/>
</dbReference>
<feature type="compositionally biased region" description="Basic and acidic residues" evidence="7">
    <location>
        <begin position="732"/>
        <end position="749"/>
    </location>
</feature>
<name>A0A8J2SNY0_9STRA</name>
<evidence type="ECO:0000256" key="5">
    <source>
        <dbReference type="ARBA" id="ARBA00023187"/>
    </source>
</evidence>
<dbReference type="InterPro" id="IPR005037">
    <property type="entry name" value="PRP38"/>
</dbReference>
<organism evidence="8 9">
    <name type="scientific">Pelagomonas calceolata</name>
    <dbReference type="NCBI Taxonomy" id="35677"/>
    <lineage>
        <taxon>Eukaryota</taxon>
        <taxon>Sar</taxon>
        <taxon>Stramenopiles</taxon>
        <taxon>Ochrophyta</taxon>
        <taxon>Pelagophyceae</taxon>
        <taxon>Pelagomonadales</taxon>
        <taxon>Pelagomonadaceae</taxon>
        <taxon>Pelagomonas</taxon>
    </lineage>
</organism>
<evidence type="ECO:0000313" key="8">
    <source>
        <dbReference type="EMBL" id="CAH0370677.1"/>
    </source>
</evidence>
<feature type="compositionally biased region" description="Polar residues" evidence="7">
    <location>
        <begin position="13"/>
        <end position="23"/>
    </location>
</feature>